<dbReference type="GO" id="GO:0016491">
    <property type="term" value="F:oxidoreductase activity"/>
    <property type="evidence" value="ECO:0007669"/>
    <property type="project" value="InterPro"/>
</dbReference>
<gene>
    <name evidence="3" type="ORF">DM02DRAFT_619208</name>
</gene>
<sequence length="107" mass="11838">MSTSTAKPAVIITCLYPRVPEFSFNTDYYLSTHIPLAKELWGPLGMGRVSVAEVTGSPDYAYKITIEFKDLESWETALEDESTRRLGDDGKNFTNSKPVFIAGNVIG</sequence>
<evidence type="ECO:0000259" key="2">
    <source>
        <dbReference type="Pfam" id="PF07110"/>
    </source>
</evidence>
<dbReference type="PANTHER" id="PTHR40260:SF2">
    <property type="entry name" value="BLR8190 PROTEIN"/>
    <property type="match status" value="1"/>
</dbReference>
<dbReference type="EMBL" id="KZ805582">
    <property type="protein sequence ID" value="PVH93548.1"/>
    <property type="molecule type" value="Genomic_DNA"/>
</dbReference>
<dbReference type="InterPro" id="IPR011008">
    <property type="entry name" value="Dimeric_a/b-barrel"/>
</dbReference>
<dbReference type="InterPro" id="IPR009799">
    <property type="entry name" value="EthD_dom"/>
</dbReference>
<dbReference type="OrthoDB" id="4892971at2759"/>
<name>A0A2V1D696_9PLEO</name>
<evidence type="ECO:0000313" key="3">
    <source>
        <dbReference type="EMBL" id="PVH93548.1"/>
    </source>
</evidence>
<organism evidence="3 4">
    <name type="scientific">Periconia macrospinosa</name>
    <dbReference type="NCBI Taxonomy" id="97972"/>
    <lineage>
        <taxon>Eukaryota</taxon>
        <taxon>Fungi</taxon>
        <taxon>Dikarya</taxon>
        <taxon>Ascomycota</taxon>
        <taxon>Pezizomycotina</taxon>
        <taxon>Dothideomycetes</taxon>
        <taxon>Pleosporomycetidae</taxon>
        <taxon>Pleosporales</taxon>
        <taxon>Massarineae</taxon>
        <taxon>Periconiaceae</taxon>
        <taxon>Periconia</taxon>
    </lineage>
</organism>
<dbReference type="AlphaFoldDB" id="A0A2V1D696"/>
<dbReference type="NCBIfam" id="TIGR02118">
    <property type="entry name" value="EthD family reductase"/>
    <property type="match status" value="1"/>
</dbReference>
<dbReference type="Gene3D" id="3.30.70.100">
    <property type="match status" value="1"/>
</dbReference>
<protein>
    <recommendedName>
        <fullName evidence="2">EthD domain-containing protein</fullName>
    </recommendedName>
</protein>
<keyword evidence="4" id="KW-1185">Reference proteome</keyword>
<accession>A0A2V1D696</accession>
<dbReference type="Proteomes" id="UP000244855">
    <property type="component" value="Unassembled WGS sequence"/>
</dbReference>
<feature type="domain" description="EthD" evidence="2">
    <location>
        <begin position="26"/>
        <end position="95"/>
    </location>
</feature>
<dbReference type="Pfam" id="PF07110">
    <property type="entry name" value="EthD"/>
    <property type="match status" value="1"/>
</dbReference>
<dbReference type="SUPFAM" id="SSF54909">
    <property type="entry name" value="Dimeric alpha+beta barrel"/>
    <property type="match status" value="1"/>
</dbReference>
<evidence type="ECO:0000313" key="4">
    <source>
        <dbReference type="Proteomes" id="UP000244855"/>
    </source>
</evidence>
<comment type="similarity">
    <text evidence="1">Belongs to the tpcK family.</text>
</comment>
<reference evidence="3 4" key="1">
    <citation type="journal article" date="2018" name="Sci. Rep.">
        <title>Comparative genomics provides insights into the lifestyle and reveals functional heterogeneity of dark septate endophytic fungi.</title>
        <authorList>
            <person name="Knapp D.G."/>
            <person name="Nemeth J.B."/>
            <person name="Barry K."/>
            <person name="Hainaut M."/>
            <person name="Henrissat B."/>
            <person name="Johnson J."/>
            <person name="Kuo A."/>
            <person name="Lim J.H.P."/>
            <person name="Lipzen A."/>
            <person name="Nolan M."/>
            <person name="Ohm R.A."/>
            <person name="Tamas L."/>
            <person name="Grigoriev I.V."/>
            <person name="Spatafora J.W."/>
            <person name="Nagy L.G."/>
            <person name="Kovacs G.M."/>
        </authorList>
    </citation>
    <scope>NUCLEOTIDE SEQUENCE [LARGE SCALE GENOMIC DNA]</scope>
    <source>
        <strain evidence="3 4">DSE2036</strain>
    </source>
</reference>
<evidence type="ECO:0000256" key="1">
    <source>
        <dbReference type="ARBA" id="ARBA00005986"/>
    </source>
</evidence>
<dbReference type="STRING" id="97972.A0A2V1D696"/>
<dbReference type="PANTHER" id="PTHR40260">
    <property type="entry name" value="BLR8190 PROTEIN"/>
    <property type="match status" value="1"/>
</dbReference>
<proteinExistence type="inferred from homology"/>